<name>A0A2Z2N3M4_9EURY</name>
<dbReference type="EMBL" id="CP015193">
    <property type="protein sequence ID" value="ASJ16715.1"/>
    <property type="molecule type" value="Genomic_DNA"/>
</dbReference>
<accession>A0A2Z2N3M4</accession>
<evidence type="ECO:0000313" key="1">
    <source>
        <dbReference type="EMBL" id="ASJ16715.1"/>
    </source>
</evidence>
<keyword evidence="2" id="KW-1185">Reference proteome</keyword>
<evidence type="ECO:0000313" key="2">
    <source>
        <dbReference type="Proteomes" id="UP000250189"/>
    </source>
</evidence>
<organism evidence="1 2">
    <name type="scientific">Thermococcus chitonophagus</name>
    <dbReference type="NCBI Taxonomy" id="54262"/>
    <lineage>
        <taxon>Archaea</taxon>
        <taxon>Methanobacteriati</taxon>
        <taxon>Methanobacteriota</taxon>
        <taxon>Thermococci</taxon>
        <taxon>Thermococcales</taxon>
        <taxon>Thermococcaceae</taxon>
        <taxon>Thermococcus</taxon>
    </lineage>
</organism>
<reference evidence="1 2" key="1">
    <citation type="submission" date="2016-04" db="EMBL/GenBank/DDBJ databases">
        <title>Complete genome sequence of Thermococcus chitonophagus type strain GC74.</title>
        <authorList>
            <person name="Oger P.M."/>
        </authorList>
    </citation>
    <scope>NUCLEOTIDE SEQUENCE [LARGE SCALE GENOMIC DNA]</scope>
    <source>
        <strain evidence="1 2">GC74</strain>
    </source>
</reference>
<protein>
    <submittedName>
        <fullName evidence="1">Uncharacterized protein</fullName>
    </submittedName>
</protein>
<dbReference type="Proteomes" id="UP000250189">
    <property type="component" value="Chromosome"/>
</dbReference>
<proteinExistence type="predicted"/>
<gene>
    <name evidence="1" type="ORF">A3L04_06335</name>
</gene>
<sequence length="81" mass="9198">MTLSGYANMLGSQLCLNFSRYFFGLQAPLYEREYLKAQKHLCYTVHGPREKNILRNLLFPKGLTLAQKDLCGHKGGEYGLA</sequence>
<dbReference type="AlphaFoldDB" id="A0A2Z2N3M4"/>